<comment type="similarity">
    <text evidence="1">Belongs to the UPF0337 (CsbD) family.</text>
</comment>
<protein>
    <recommendedName>
        <fullName evidence="2">CsbD-like domain-containing protein</fullName>
    </recommendedName>
</protein>
<proteinExistence type="inferred from homology"/>
<dbReference type="Gene3D" id="1.10.1470.10">
    <property type="entry name" value="YjbJ"/>
    <property type="match status" value="1"/>
</dbReference>
<dbReference type="InterPro" id="IPR036629">
    <property type="entry name" value="YjbJ_sf"/>
</dbReference>
<dbReference type="Pfam" id="PF05532">
    <property type="entry name" value="CsbD"/>
    <property type="match status" value="1"/>
</dbReference>
<gene>
    <name evidence="3" type="ORF">GCM10010909_00700</name>
</gene>
<sequence>MNTDRIVGSAKQVKGAVEEISGKLVGDTKLQIDGKADKAEGKA</sequence>
<dbReference type="SUPFAM" id="SSF69047">
    <property type="entry name" value="Hypothetical protein YjbJ"/>
    <property type="match status" value="1"/>
</dbReference>
<dbReference type="Proteomes" id="UP001156641">
    <property type="component" value="Unassembled WGS sequence"/>
</dbReference>
<evidence type="ECO:0000256" key="1">
    <source>
        <dbReference type="ARBA" id="ARBA00009129"/>
    </source>
</evidence>
<accession>A0ABQ6A4B7</accession>
<dbReference type="RefSeq" id="WP_284255882.1">
    <property type="nucleotide sequence ID" value="NZ_BSOS01000003.1"/>
</dbReference>
<reference evidence="4" key="1">
    <citation type="journal article" date="2019" name="Int. J. Syst. Evol. Microbiol.">
        <title>The Global Catalogue of Microorganisms (GCM) 10K type strain sequencing project: providing services to taxonomists for standard genome sequencing and annotation.</title>
        <authorList>
            <consortium name="The Broad Institute Genomics Platform"/>
            <consortium name="The Broad Institute Genome Sequencing Center for Infectious Disease"/>
            <person name="Wu L."/>
            <person name="Ma J."/>
        </authorList>
    </citation>
    <scope>NUCLEOTIDE SEQUENCE [LARGE SCALE GENOMIC DNA]</scope>
    <source>
        <strain evidence="4">NBRC 112502</strain>
    </source>
</reference>
<organism evidence="3 4">
    <name type="scientific">Acidocella aquatica</name>
    <dbReference type="NCBI Taxonomy" id="1922313"/>
    <lineage>
        <taxon>Bacteria</taxon>
        <taxon>Pseudomonadati</taxon>
        <taxon>Pseudomonadota</taxon>
        <taxon>Alphaproteobacteria</taxon>
        <taxon>Acetobacterales</taxon>
        <taxon>Acidocellaceae</taxon>
        <taxon>Acidocella</taxon>
    </lineage>
</organism>
<evidence type="ECO:0000313" key="3">
    <source>
        <dbReference type="EMBL" id="GLR65392.1"/>
    </source>
</evidence>
<feature type="domain" description="CsbD-like" evidence="2">
    <location>
        <begin position="4"/>
        <end position="43"/>
    </location>
</feature>
<comment type="caution">
    <text evidence="3">The sequence shown here is derived from an EMBL/GenBank/DDBJ whole genome shotgun (WGS) entry which is preliminary data.</text>
</comment>
<keyword evidence="4" id="KW-1185">Reference proteome</keyword>
<dbReference type="EMBL" id="BSOS01000003">
    <property type="protein sequence ID" value="GLR65392.1"/>
    <property type="molecule type" value="Genomic_DNA"/>
</dbReference>
<dbReference type="InterPro" id="IPR008462">
    <property type="entry name" value="CsbD"/>
</dbReference>
<evidence type="ECO:0000259" key="2">
    <source>
        <dbReference type="Pfam" id="PF05532"/>
    </source>
</evidence>
<name>A0ABQ6A4B7_9PROT</name>
<evidence type="ECO:0000313" key="4">
    <source>
        <dbReference type="Proteomes" id="UP001156641"/>
    </source>
</evidence>